<evidence type="ECO:0000313" key="4">
    <source>
        <dbReference type="RefSeq" id="XP_015263963.1"/>
    </source>
</evidence>
<reference evidence="4" key="1">
    <citation type="submission" date="2025-08" db="UniProtKB">
        <authorList>
            <consortium name="RefSeq"/>
        </authorList>
    </citation>
    <scope>IDENTIFICATION</scope>
</reference>
<dbReference type="InterPro" id="IPR011993">
    <property type="entry name" value="PH-like_dom_sf"/>
</dbReference>
<sequence>MRGRPHFTKRKDCSDTWTMDQAGCDPRTNVYLFHSLENRKQNEEYYDDKSLIAQPIFVFKKKDRPCKRPAEDYECKTENVFMDCSRKRARASSFSFQTSYSPSYEETALSQKRMRSSSFTILPTFPPSSPVKKNNIFMTSTLLHKGPEVNATEKGLSSPTVQRVVLRPAVLQPPQTPLCREVMNIGAENVLEDEHKAISEVSEETCSLRNCSENAFFSLQLSGPETTDNLLAESKMPANEKHLNFVFGENIVERVLRPEQLPELHSASESQNSEEEASFATDFTTSSPWTTPVVVKNTTLVESAASYASKTPTQQYLLDKVEVSTGEETEHNVLQINCKLFLFNKTSMSWIERGSGSLRLNDTSSSQCGMLQSRLVMRNQGSMRLILNAKLWSQMVIQRANRKSLCITATDLEDHSVKVFLIQASSKDIGSLDAAIHHRLVALRSFAEQGCDASQVEPELPNCDSDEEETEKITHMKDNESDHSQWIRRQSVVCS</sequence>
<protein>
    <submittedName>
        <fullName evidence="4">Ran-binding protein 3-like isoform X1</fullName>
    </submittedName>
</protein>
<proteinExistence type="predicted"/>
<dbReference type="SUPFAM" id="SSF50729">
    <property type="entry name" value="PH domain-like"/>
    <property type="match status" value="1"/>
</dbReference>
<name>A0ABM1JR76_GEKJA</name>
<keyword evidence="3" id="KW-1185">Reference proteome</keyword>
<dbReference type="Proteomes" id="UP000694871">
    <property type="component" value="Unplaced"/>
</dbReference>
<dbReference type="GeneID" id="107108085"/>
<dbReference type="RefSeq" id="XP_015263963.1">
    <property type="nucleotide sequence ID" value="XM_015408477.1"/>
</dbReference>
<dbReference type="Pfam" id="PF00638">
    <property type="entry name" value="Ran_BP1"/>
    <property type="match status" value="1"/>
</dbReference>
<dbReference type="PANTHER" id="PTHR23138:SF88">
    <property type="entry name" value="RAN-BINDING PROTEIN 3-LIKE"/>
    <property type="match status" value="1"/>
</dbReference>
<gene>
    <name evidence="4" type="primary">RANBP3L</name>
</gene>
<evidence type="ECO:0000259" key="2">
    <source>
        <dbReference type="PROSITE" id="PS50196"/>
    </source>
</evidence>
<dbReference type="InterPro" id="IPR045255">
    <property type="entry name" value="RanBP1-like"/>
</dbReference>
<dbReference type="InterPro" id="IPR000156">
    <property type="entry name" value="Ran_bind_dom"/>
</dbReference>
<dbReference type="PROSITE" id="PS50196">
    <property type="entry name" value="RANBD1"/>
    <property type="match status" value="1"/>
</dbReference>
<evidence type="ECO:0000313" key="3">
    <source>
        <dbReference type="Proteomes" id="UP000694871"/>
    </source>
</evidence>
<accession>A0ABM1JR76</accession>
<dbReference type="Gene3D" id="2.30.29.30">
    <property type="entry name" value="Pleckstrin-homology domain (PH domain)/Phosphotyrosine-binding domain (PTB)"/>
    <property type="match status" value="1"/>
</dbReference>
<feature type="domain" description="RanBD1" evidence="2">
    <location>
        <begin position="317"/>
        <end position="398"/>
    </location>
</feature>
<dbReference type="CDD" id="cd13180">
    <property type="entry name" value="RanBD_RanBP3"/>
    <property type="match status" value="1"/>
</dbReference>
<dbReference type="PANTHER" id="PTHR23138">
    <property type="entry name" value="RAN BINDING PROTEIN"/>
    <property type="match status" value="1"/>
</dbReference>
<feature type="region of interest" description="Disordered" evidence="1">
    <location>
        <begin position="263"/>
        <end position="284"/>
    </location>
</feature>
<evidence type="ECO:0000256" key="1">
    <source>
        <dbReference type="SAM" id="MobiDB-lite"/>
    </source>
</evidence>
<dbReference type="SMART" id="SM00160">
    <property type="entry name" value="RanBD"/>
    <property type="match status" value="1"/>
</dbReference>
<organism evidence="3 4">
    <name type="scientific">Gekko japonicus</name>
    <name type="common">Schlegel's Japanese gecko</name>
    <dbReference type="NCBI Taxonomy" id="146911"/>
    <lineage>
        <taxon>Eukaryota</taxon>
        <taxon>Metazoa</taxon>
        <taxon>Chordata</taxon>
        <taxon>Craniata</taxon>
        <taxon>Vertebrata</taxon>
        <taxon>Euteleostomi</taxon>
        <taxon>Lepidosauria</taxon>
        <taxon>Squamata</taxon>
        <taxon>Bifurcata</taxon>
        <taxon>Gekkota</taxon>
        <taxon>Gekkonidae</taxon>
        <taxon>Gekkoninae</taxon>
        <taxon>Gekko</taxon>
    </lineage>
</organism>